<protein>
    <recommendedName>
        <fullName evidence="3">DUF4817 domain-containing protein</fullName>
    </recommendedName>
</protein>
<sequence length="87" mass="10225">MAAYTNEEYYDMLMALGECQGQHYVAARRYAELKKTDCGRHRERRNLRNVETVLRAVEQEPETSIRAQRTQIIFQQDGAGPHWLQII</sequence>
<evidence type="ECO:0000313" key="2">
    <source>
        <dbReference type="Proteomes" id="UP000053097"/>
    </source>
</evidence>
<dbReference type="EMBL" id="KK107212">
    <property type="protein sequence ID" value="EZA55315.1"/>
    <property type="molecule type" value="Genomic_DNA"/>
</dbReference>
<accession>A0A026WH04</accession>
<reference evidence="1 2" key="1">
    <citation type="journal article" date="2014" name="Curr. Biol.">
        <title>The genome of the clonal raider ant Cerapachys biroi.</title>
        <authorList>
            <person name="Oxley P.R."/>
            <person name="Ji L."/>
            <person name="Fetter-Pruneda I."/>
            <person name="McKenzie S.K."/>
            <person name="Li C."/>
            <person name="Hu H."/>
            <person name="Zhang G."/>
            <person name="Kronauer D.J."/>
        </authorList>
    </citation>
    <scope>NUCLEOTIDE SEQUENCE [LARGE SCALE GENOMIC DNA]</scope>
</reference>
<dbReference type="Proteomes" id="UP000053097">
    <property type="component" value="Unassembled WGS sequence"/>
</dbReference>
<organism evidence="1 2">
    <name type="scientific">Ooceraea biroi</name>
    <name type="common">Clonal raider ant</name>
    <name type="synonym">Cerapachys biroi</name>
    <dbReference type="NCBI Taxonomy" id="2015173"/>
    <lineage>
        <taxon>Eukaryota</taxon>
        <taxon>Metazoa</taxon>
        <taxon>Ecdysozoa</taxon>
        <taxon>Arthropoda</taxon>
        <taxon>Hexapoda</taxon>
        <taxon>Insecta</taxon>
        <taxon>Pterygota</taxon>
        <taxon>Neoptera</taxon>
        <taxon>Endopterygota</taxon>
        <taxon>Hymenoptera</taxon>
        <taxon>Apocrita</taxon>
        <taxon>Aculeata</taxon>
        <taxon>Formicoidea</taxon>
        <taxon>Formicidae</taxon>
        <taxon>Dorylinae</taxon>
        <taxon>Ooceraea</taxon>
    </lineage>
</organism>
<evidence type="ECO:0000313" key="1">
    <source>
        <dbReference type="EMBL" id="EZA55315.1"/>
    </source>
</evidence>
<dbReference type="AlphaFoldDB" id="A0A026WH04"/>
<name>A0A026WH04_OOCBI</name>
<keyword evidence="2" id="KW-1185">Reference proteome</keyword>
<gene>
    <name evidence="1" type="ORF">X777_05157</name>
</gene>
<evidence type="ECO:0008006" key="3">
    <source>
        <dbReference type="Google" id="ProtNLM"/>
    </source>
</evidence>
<proteinExistence type="predicted"/>